<accession>A0A8S5UF39</accession>
<protein>
    <submittedName>
        <fullName evidence="1">Uncharacterized protein</fullName>
    </submittedName>
</protein>
<sequence length="31" mass="3863">MFVFALIYNFISQVSNVRYLWFSFLKHYSKI</sequence>
<name>A0A8S5UF39_9CAUD</name>
<dbReference type="EMBL" id="BK016080">
    <property type="protein sequence ID" value="DAF93093.1"/>
    <property type="molecule type" value="Genomic_DNA"/>
</dbReference>
<proteinExistence type="predicted"/>
<evidence type="ECO:0000313" key="1">
    <source>
        <dbReference type="EMBL" id="DAF93093.1"/>
    </source>
</evidence>
<organism evidence="1">
    <name type="scientific">Myoviridae sp. ctcyQ27</name>
    <dbReference type="NCBI Taxonomy" id="2825139"/>
    <lineage>
        <taxon>Viruses</taxon>
        <taxon>Duplodnaviria</taxon>
        <taxon>Heunggongvirae</taxon>
        <taxon>Uroviricota</taxon>
        <taxon>Caudoviricetes</taxon>
    </lineage>
</organism>
<reference evidence="1" key="1">
    <citation type="journal article" date="2021" name="Proc. Natl. Acad. Sci. U.S.A.">
        <title>A Catalog of Tens of Thousands of Viruses from Human Metagenomes Reveals Hidden Associations with Chronic Diseases.</title>
        <authorList>
            <person name="Tisza M.J."/>
            <person name="Buck C.B."/>
        </authorList>
    </citation>
    <scope>NUCLEOTIDE SEQUENCE</scope>
    <source>
        <strain evidence="1">CtcyQ27</strain>
    </source>
</reference>